<keyword evidence="18" id="KW-0175">Coiled coil</keyword>
<keyword evidence="14 20" id="KW-0472">Membrane</keyword>
<dbReference type="InterPro" id="IPR004836">
    <property type="entry name" value="Na_Ca_Ex"/>
</dbReference>
<evidence type="ECO:0000256" key="1">
    <source>
        <dbReference type="ARBA" id="ARBA00004651"/>
    </source>
</evidence>
<feature type="domain" description="Calx-beta" evidence="22">
    <location>
        <begin position="425"/>
        <end position="521"/>
    </location>
</feature>
<evidence type="ECO:0000256" key="5">
    <source>
        <dbReference type="ARBA" id="ARBA00022692"/>
    </source>
</evidence>
<dbReference type="SUPFAM" id="SSF141072">
    <property type="entry name" value="CalX-like"/>
    <property type="match status" value="2"/>
</dbReference>
<feature type="coiled-coil region" evidence="18">
    <location>
        <begin position="371"/>
        <end position="402"/>
    </location>
</feature>
<feature type="transmembrane region" description="Helical" evidence="20">
    <location>
        <begin position="740"/>
        <end position="759"/>
    </location>
</feature>
<sequence>MARIGDVACAALAVIAFAAVAASPAAATKVCTESVGSDGTNYTSQCVDTYPTGYVVENYGEEDKVCSSFLLLPAENLWSPGVRIFLYLFGLMYCFLGVAIIADVFMAGIEVITSKESKVERVNPTTGTKETVTIKVWHPTIANLSLMALGSSAPEVLLAVIGTAQTLDTTPDELGPSTIVGSASFNLMVIISICVVGLPAGEVRKFQDLRVFLTTAASSVLAYAWMAIVLLVWTPDEVSVAEALITFGCFPLLLFVAWRVSKLSERKAGQDEGSLGEGRIANVRVDTTEGGTGKKSSVGARDSPASPFERRRSVTDLVVEAEGREGDDDDLAAQIADEAVAEEVGQMSYARYRMNAVRGIGGKRRVVPPNLAEVRSRHEAEAQRLAAKQEQEMIRLDAARREAAAAAAAEAEGKASAEDVILDVTGAGSMDAPTVSFRTHAHAILESGGVLNVAVVRGGSLDKPCGVRVYTVDGTATEVEDYEKVDTVLTFEPGESEKIVPVVIVDDDIWEPDETFELVLESMPGAGESVAAKIGKVPRTEITILNDDNPGMLGFEQERYPTTEAAGELELEVVRKHGSDGPVSLEWSTSPQTAVEGVDFEGARGVLDFGPGETSGTISIKIINNHRDEPFEKTFTVVLQAPTPAGARLTRLRVATVAISQDEHFTGLVNKVASLIAARKEKYKIGSSSWAEQFYEAMSVYQEEDRDGNKLPPSTSDCVMHFLTIFWKVIFATVPPTDMMGGWLTFWVAIVYIGVLTAVVGELASLFGCAVGLPDSVTAITFVALGTSLPDTFASLQAAKMDKTADAAVGNVTGSNSANVFMGLGIPWCIGALYHAANGNLYTVPAGDLGFSVTVFTITAVAAIAIMIGRELWGGGVLGGATIPKYVTGGTLCSFWLVYIILSSMKAVGDLD</sequence>
<feature type="signal peptide" evidence="21">
    <location>
        <begin position="1"/>
        <end position="27"/>
    </location>
</feature>
<dbReference type="PANTHER" id="PTHR11878:SF65">
    <property type="entry name" value="NA_CA-EXCHANGE PROTEIN, ISOFORM G"/>
    <property type="match status" value="1"/>
</dbReference>
<proteinExistence type="inferred from homology"/>
<evidence type="ECO:0000256" key="15">
    <source>
        <dbReference type="ARBA" id="ARBA00023180"/>
    </source>
</evidence>
<dbReference type="Gene3D" id="2.60.40.2030">
    <property type="match status" value="2"/>
</dbReference>
<dbReference type="AlphaFoldDB" id="A0A7S1CBI4"/>
<evidence type="ECO:0000256" key="19">
    <source>
        <dbReference type="SAM" id="MobiDB-lite"/>
    </source>
</evidence>
<dbReference type="GO" id="GO:0005886">
    <property type="term" value="C:plasma membrane"/>
    <property type="evidence" value="ECO:0007669"/>
    <property type="project" value="UniProtKB-SubCell"/>
</dbReference>
<comment type="similarity">
    <text evidence="2">Belongs to the Ca(2+):cation antiporter (CaCA) (TC 2.A.19) family. SLC8 subfamily.</text>
</comment>
<feature type="transmembrane region" description="Helical" evidence="20">
    <location>
        <begin position="883"/>
        <end position="902"/>
    </location>
</feature>
<keyword evidence="15" id="KW-0325">Glycoprotein</keyword>
<dbReference type="GO" id="GO:0007154">
    <property type="term" value="P:cell communication"/>
    <property type="evidence" value="ECO:0007669"/>
    <property type="project" value="InterPro"/>
</dbReference>
<keyword evidence="12" id="KW-0915">Sodium</keyword>
<feature type="transmembrane region" description="Helical" evidence="20">
    <location>
        <begin position="849"/>
        <end position="868"/>
    </location>
</feature>
<dbReference type="PANTHER" id="PTHR11878">
    <property type="entry name" value="SODIUM/CALCIUM EXCHANGER"/>
    <property type="match status" value="1"/>
</dbReference>
<keyword evidence="6" id="KW-0479">Metal-binding</keyword>
<dbReference type="InterPro" id="IPR003644">
    <property type="entry name" value="Calx_beta"/>
</dbReference>
<evidence type="ECO:0000256" key="6">
    <source>
        <dbReference type="ARBA" id="ARBA00022723"/>
    </source>
</evidence>
<evidence type="ECO:0000259" key="22">
    <source>
        <dbReference type="SMART" id="SM00237"/>
    </source>
</evidence>
<organism evidence="23">
    <name type="scientific">Bicosoecida sp. CB-2014</name>
    <dbReference type="NCBI Taxonomy" id="1486930"/>
    <lineage>
        <taxon>Eukaryota</taxon>
        <taxon>Sar</taxon>
        <taxon>Stramenopiles</taxon>
        <taxon>Bigyra</taxon>
        <taxon>Opalozoa</taxon>
        <taxon>Bicosoecida</taxon>
    </lineage>
</organism>
<keyword evidence="16" id="KW-0739">Sodium transport</keyword>
<evidence type="ECO:0000256" key="16">
    <source>
        <dbReference type="ARBA" id="ARBA00023201"/>
    </source>
</evidence>
<reference evidence="23" key="1">
    <citation type="submission" date="2021-01" db="EMBL/GenBank/DDBJ databases">
        <authorList>
            <person name="Corre E."/>
            <person name="Pelletier E."/>
            <person name="Niang G."/>
            <person name="Scheremetjew M."/>
            <person name="Finn R."/>
            <person name="Kale V."/>
            <person name="Holt S."/>
            <person name="Cochrane G."/>
            <person name="Meng A."/>
            <person name="Brown T."/>
            <person name="Cohen L."/>
        </authorList>
    </citation>
    <scope>NUCLEOTIDE SEQUENCE</scope>
    <source>
        <strain evidence="23">Ms1</strain>
    </source>
</reference>
<dbReference type="GO" id="GO:0005432">
    <property type="term" value="F:calcium:sodium antiporter activity"/>
    <property type="evidence" value="ECO:0007669"/>
    <property type="project" value="InterPro"/>
</dbReference>
<evidence type="ECO:0000256" key="21">
    <source>
        <dbReference type="SAM" id="SignalP"/>
    </source>
</evidence>
<gene>
    <name evidence="23" type="ORF">BSP0115_LOCUS6815</name>
</gene>
<dbReference type="SMART" id="SM00237">
    <property type="entry name" value="Calx_beta"/>
    <property type="match status" value="2"/>
</dbReference>
<keyword evidence="7 21" id="KW-0732">Signal</keyword>
<keyword evidence="3" id="KW-0813">Transport</keyword>
<comment type="subcellular location">
    <subcellularLocation>
        <location evidence="1">Cell membrane</location>
        <topology evidence="1">Multi-pass membrane protein</topology>
    </subcellularLocation>
</comment>
<evidence type="ECO:0000256" key="20">
    <source>
        <dbReference type="SAM" id="Phobius"/>
    </source>
</evidence>
<feature type="region of interest" description="Disordered" evidence="19">
    <location>
        <begin position="270"/>
        <end position="312"/>
    </location>
</feature>
<dbReference type="InterPro" id="IPR038081">
    <property type="entry name" value="CalX-like_sf"/>
</dbReference>
<dbReference type="InterPro" id="IPR004837">
    <property type="entry name" value="NaCa_Exmemb"/>
</dbReference>
<dbReference type="GO" id="GO:0046872">
    <property type="term" value="F:metal ion binding"/>
    <property type="evidence" value="ECO:0007669"/>
    <property type="project" value="UniProtKB-KW"/>
</dbReference>
<evidence type="ECO:0000256" key="7">
    <source>
        <dbReference type="ARBA" id="ARBA00022729"/>
    </source>
</evidence>
<evidence type="ECO:0000256" key="3">
    <source>
        <dbReference type="ARBA" id="ARBA00022448"/>
    </source>
</evidence>
<feature type="transmembrane region" description="Helical" evidence="20">
    <location>
        <begin position="84"/>
        <end position="109"/>
    </location>
</feature>
<name>A0A7S1CBI4_9STRA</name>
<feature type="transmembrane region" description="Helical" evidence="20">
    <location>
        <begin position="179"/>
        <end position="199"/>
    </location>
</feature>
<dbReference type="Pfam" id="PF01699">
    <property type="entry name" value="Na_Ca_ex"/>
    <property type="match status" value="2"/>
</dbReference>
<feature type="chain" id="PRO_5030649553" description="Calx-beta domain-containing protein" evidence="21">
    <location>
        <begin position="28"/>
        <end position="912"/>
    </location>
</feature>
<dbReference type="GO" id="GO:0005516">
    <property type="term" value="F:calmodulin binding"/>
    <property type="evidence" value="ECO:0007669"/>
    <property type="project" value="UniProtKB-KW"/>
</dbReference>
<feature type="transmembrane region" description="Helical" evidence="20">
    <location>
        <begin position="211"/>
        <end position="233"/>
    </location>
</feature>
<feature type="domain" description="Calx-beta" evidence="22">
    <location>
        <begin position="540"/>
        <end position="640"/>
    </location>
</feature>
<feature type="transmembrane region" description="Helical" evidence="20">
    <location>
        <begin position="239"/>
        <end position="258"/>
    </location>
</feature>
<dbReference type="Pfam" id="PF03160">
    <property type="entry name" value="Calx-beta"/>
    <property type="match status" value="1"/>
</dbReference>
<dbReference type="InterPro" id="IPR044880">
    <property type="entry name" value="NCX_ion-bd_dom_sf"/>
</dbReference>
<evidence type="ECO:0000256" key="12">
    <source>
        <dbReference type="ARBA" id="ARBA00023053"/>
    </source>
</evidence>
<keyword evidence="9" id="KW-0106">Calcium</keyword>
<keyword evidence="8" id="KW-0677">Repeat</keyword>
<evidence type="ECO:0000256" key="18">
    <source>
        <dbReference type="SAM" id="Coils"/>
    </source>
</evidence>
<dbReference type="Gene3D" id="1.20.1420.30">
    <property type="entry name" value="NCX, central ion-binding region"/>
    <property type="match status" value="2"/>
</dbReference>
<protein>
    <recommendedName>
        <fullName evidence="22">Calx-beta domain-containing protein</fullName>
    </recommendedName>
</protein>
<evidence type="ECO:0000256" key="8">
    <source>
        <dbReference type="ARBA" id="ARBA00022737"/>
    </source>
</evidence>
<dbReference type="EMBL" id="HBFS01009918">
    <property type="protein sequence ID" value="CAD8913563.1"/>
    <property type="molecule type" value="Transcribed_RNA"/>
</dbReference>
<evidence type="ECO:0000256" key="11">
    <source>
        <dbReference type="ARBA" id="ARBA00022989"/>
    </source>
</evidence>
<keyword evidence="4" id="KW-1003">Cell membrane</keyword>
<evidence type="ECO:0000256" key="4">
    <source>
        <dbReference type="ARBA" id="ARBA00022475"/>
    </source>
</evidence>
<feature type="transmembrane region" description="Helical" evidence="20">
    <location>
        <begin position="820"/>
        <end position="837"/>
    </location>
</feature>
<dbReference type="PRINTS" id="PR01259">
    <property type="entry name" value="NACAEXCHNGR"/>
</dbReference>
<evidence type="ECO:0000256" key="10">
    <source>
        <dbReference type="ARBA" id="ARBA00022860"/>
    </source>
</evidence>
<evidence type="ECO:0000313" key="23">
    <source>
        <dbReference type="EMBL" id="CAD8913563.1"/>
    </source>
</evidence>
<feature type="transmembrane region" description="Helical" evidence="20">
    <location>
        <begin position="766"/>
        <end position="786"/>
    </location>
</feature>
<evidence type="ECO:0000256" key="17">
    <source>
        <dbReference type="ARBA" id="ARBA00033667"/>
    </source>
</evidence>
<comment type="catalytic activity">
    <reaction evidence="17">
        <text>Ca(2+)(in) + 3 Na(+)(out) = Ca(2+)(out) + 3 Na(+)(in)</text>
        <dbReference type="Rhea" id="RHEA:69955"/>
        <dbReference type="ChEBI" id="CHEBI:29101"/>
        <dbReference type="ChEBI" id="CHEBI:29108"/>
    </reaction>
</comment>
<evidence type="ECO:0000256" key="2">
    <source>
        <dbReference type="ARBA" id="ARBA00007489"/>
    </source>
</evidence>
<keyword evidence="10" id="KW-0112">Calmodulin-binding</keyword>
<accession>A0A7S1CBI4</accession>
<dbReference type="InterPro" id="IPR051171">
    <property type="entry name" value="CaCA"/>
</dbReference>
<keyword evidence="11 20" id="KW-1133">Transmembrane helix</keyword>
<evidence type="ECO:0000256" key="13">
    <source>
        <dbReference type="ARBA" id="ARBA00023065"/>
    </source>
</evidence>
<keyword evidence="5 20" id="KW-0812">Transmembrane</keyword>
<evidence type="ECO:0000256" key="14">
    <source>
        <dbReference type="ARBA" id="ARBA00023136"/>
    </source>
</evidence>
<keyword evidence="13" id="KW-0406">Ion transport</keyword>
<evidence type="ECO:0000256" key="9">
    <source>
        <dbReference type="ARBA" id="ARBA00022837"/>
    </source>
</evidence>